<dbReference type="STRING" id="500633.CLOHIR_00502"/>
<dbReference type="PANTHER" id="PTHR37826:SF3">
    <property type="entry name" value="J DOMAIN-CONTAINING PROTEIN"/>
    <property type="match status" value="1"/>
</dbReference>
<keyword evidence="3" id="KW-1185">Reference proteome</keyword>
<dbReference type="OrthoDB" id="3182597at2"/>
<keyword evidence="1" id="KW-0812">Transmembrane</keyword>
<keyword evidence="1" id="KW-0472">Membrane</keyword>
<reference evidence="2 3" key="1">
    <citation type="submission" date="2008-09" db="EMBL/GenBank/DDBJ databases">
        <authorList>
            <person name="Fulton L."/>
            <person name="Clifton S."/>
            <person name="Fulton B."/>
            <person name="Xu J."/>
            <person name="Minx P."/>
            <person name="Pepin K.H."/>
            <person name="Johnson M."/>
            <person name="Thiruvilangam P."/>
            <person name="Bhonagiri V."/>
            <person name="Nash W.E."/>
            <person name="Mardis E.R."/>
            <person name="Wilson R.K."/>
        </authorList>
    </citation>
    <scope>NUCLEOTIDE SEQUENCE [LARGE SCALE GENOMIC DNA]</scope>
    <source>
        <strain evidence="2 3">DSM 13275</strain>
    </source>
</reference>
<keyword evidence="1" id="KW-1133">Transmembrane helix</keyword>
<evidence type="ECO:0000256" key="1">
    <source>
        <dbReference type="SAM" id="Phobius"/>
    </source>
</evidence>
<gene>
    <name evidence="2" type="ORF">CLOHIR_00502</name>
</gene>
<dbReference type="RefSeq" id="WP_006439431.1">
    <property type="nucleotide sequence ID" value="NZ_DS995355.1"/>
</dbReference>
<feature type="transmembrane region" description="Helical" evidence="1">
    <location>
        <begin position="340"/>
        <end position="359"/>
    </location>
</feature>
<reference evidence="2 3" key="2">
    <citation type="submission" date="2008-10" db="EMBL/GenBank/DDBJ databases">
        <title>Draft genome sequence of Clostridium hiranonis (DSM 13275).</title>
        <authorList>
            <person name="Sudarsanam P."/>
            <person name="Ley R."/>
            <person name="Guruge J."/>
            <person name="Turnbaugh P.J."/>
            <person name="Mahowald M."/>
            <person name="Liep D."/>
            <person name="Gordon J."/>
        </authorList>
    </citation>
    <scope>NUCLEOTIDE SEQUENCE [LARGE SCALE GENOMIC DNA]</scope>
    <source>
        <strain evidence="2 3">DSM 13275</strain>
    </source>
</reference>
<dbReference type="Gene3D" id="2.20.28.30">
    <property type="entry name" value="RNA polymerase ii, chain L"/>
    <property type="match status" value="2"/>
</dbReference>
<dbReference type="EMBL" id="ABWP01000016">
    <property type="protein sequence ID" value="EEA85870.1"/>
    <property type="molecule type" value="Genomic_DNA"/>
</dbReference>
<name>B6FXA3_PEPHT</name>
<evidence type="ECO:0008006" key="4">
    <source>
        <dbReference type="Google" id="ProtNLM"/>
    </source>
</evidence>
<evidence type="ECO:0000313" key="2">
    <source>
        <dbReference type="EMBL" id="EEA85870.1"/>
    </source>
</evidence>
<accession>B6FXA3</accession>
<organism evidence="2 3">
    <name type="scientific">Peptacetobacter hiranonis (strain DSM 13275 / JCM 10541 / KCTC 15199 / TO-931)</name>
    <name type="common">Clostridium hiranonis</name>
    <dbReference type="NCBI Taxonomy" id="500633"/>
    <lineage>
        <taxon>Bacteria</taxon>
        <taxon>Bacillati</taxon>
        <taxon>Bacillota</taxon>
        <taxon>Clostridia</taxon>
        <taxon>Peptostreptococcales</taxon>
        <taxon>Peptostreptococcaceae</taxon>
        <taxon>Peptacetobacter</taxon>
    </lineage>
</organism>
<comment type="caution">
    <text evidence="2">The sequence shown here is derived from an EMBL/GenBank/DDBJ whole genome shotgun (WGS) entry which is preliminary data.</text>
</comment>
<evidence type="ECO:0000313" key="3">
    <source>
        <dbReference type="Proteomes" id="UP000003178"/>
    </source>
</evidence>
<dbReference type="PANTHER" id="PTHR37826">
    <property type="entry name" value="FLOTILLIN BAND_7_5 DOMAIN PROTEIN"/>
    <property type="match status" value="1"/>
</dbReference>
<dbReference type="Proteomes" id="UP000003178">
    <property type="component" value="Unassembled WGS sequence"/>
</dbReference>
<proteinExistence type="predicted"/>
<dbReference type="HOGENOM" id="CLU_039030_0_0_9"/>
<sequence length="362" mass="40792">MPNVQEFKCPNCGGSIEFDSSKQKLKCPYCDTVFDIDDIKAYVDIKNEDVADDMSWETHAGQEWNDGEKATMNVYTCNSCGGELVTDENTAATSCPFCGSPVILTGRLAGDLKPDLVIPFKLDKKYAKQKLKEHVNSKKLVPEPFKEENHIDEIKGMYVPFWIFDADAEADARYKATRVHFWSDGDYDYTETSHYSIVRSGDMKFRNVPVDGSSKIADELMESIEPFDISEAVDFETAYLAGYLADRYDVTEDDSVSRANDRIKNSSVEALASTVDGFYATVIPEYNSVRLKNGSAKYALYPVWMLTTSWNDEKYTFVMNAQTGKFVGNLPMDNKKFFKFFAIYAIIATLVVYAAAFAINML</sequence>
<protein>
    <recommendedName>
        <fullName evidence="4">DNA-directed RNA polymerase subunit P</fullName>
    </recommendedName>
</protein>
<dbReference type="eggNOG" id="COG1996">
    <property type="taxonomic scope" value="Bacteria"/>
</dbReference>
<dbReference type="AlphaFoldDB" id="B6FXA3"/>